<proteinExistence type="predicted"/>
<dbReference type="EMBL" id="BARS01004646">
    <property type="protein sequence ID" value="GAF81437.1"/>
    <property type="molecule type" value="Genomic_DNA"/>
</dbReference>
<gene>
    <name evidence="1" type="ORF">S01H1_09088</name>
</gene>
<evidence type="ECO:0000313" key="1">
    <source>
        <dbReference type="EMBL" id="GAF81437.1"/>
    </source>
</evidence>
<organism evidence="1">
    <name type="scientific">marine sediment metagenome</name>
    <dbReference type="NCBI Taxonomy" id="412755"/>
    <lineage>
        <taxon>unclassified sequences</taxon>
        <taxon>metagenomes</taxon>
        <taxon>ecological metagenomes</taxon>
    </lineage>
</organism>
<accession>X0SZS9</accession>
<comment type="caution">
    <text evidence="1">The sequence shown here is derived from an EMBL/GenBank/DDBJ whole genome shotgun (WGS) entry which is preliminary data.</text>
</comment>
<dbReference type="AlphaFoldDB" id="X0SZS9"/>
<sequence>MPTSRSPADRGGFKILWAKAPRQFKSDSRQNKFFYVGLSEWSKEPGLGPGMFACAGSNPAADKLGGHGVIGKHNTSPKRKV</sequence>
<name>X0SZS9_9ZZZZ</name>
<protein>
    <submittedName>
        <fullName evidence="1">Uncharacterized protein</fullName>
    </submittedName>
</protein>
<reference evidence="1" key="1">
    <citation type="journal article" date="2014" name="Front. Microbiol.">
        <title>High frequency of phylogenetically diverse reductive dehalogenase-homologous genes in deep subseafloor sedimentary metagenomes.</title>
        <authorList>
            <person name="Kawai M."/>
            <person name="Futagami T."/>
            <person name="Toyoda A."/>
            <person name="Takaki Y."/>
            <person name="Nishi S."/>
            <person name="Hori S."/>
            <person name="Arai W."/>
            <person name="Tsubouchi T."/>
            <person name="Morono Y."/>
            <person name="Uchiyama I."/>
            <person name="Ito T."/>
            <person name="Fujiyama A."/>
            <person name="Inagaki F."/>
            <person name="Takami H."/>
        </authorList>
    </citation>
    <scope>NUCLEOTIDE SEQUENCE</scope>
    <source>
        <strain evidence="1">Expedition CK06-06</strain>
    </source>
</reference>